<reference evidence="1" key="1">
    <citation type="submission" date="2013-11" db="EMBL/GenBank/DDBJ databases">
        <title>Microbial diversity, functional groups and degradation webs in Northern and Southern Mediterranean and Red Sea marine crude oil polluted sites.</title>
        <authorList>
            <person name="Daffonchio D."/>
            <person name="Mapelli F."/>
            <person name="Ferrer M."/>
            <person name="Richter M."/>
            <person name="Cherif A."/>
            <person name="Malkawi H.I."/>
            <person name="Yakimov M.M."/>
            <person name="Abdel-Fattah Y.R."/>
            <person name="Blaghen M."/>
            <person name="Golyshin P.N."/>
            <person name="Kalogerakis N."/>
            <person name="Boon N."/>
            <person name="Magagnini M."/>
            <person name="Fava F."/>
        </authorList>
    </citation>
    <scope>NUCLEOTIDE SEQUENCE</scope>
</reference>
<name>A0A1B6NQA8_9ZZZZ</name>
<dbReference type="AlphaFoldDB" id="A0A1B6NQA8"/>
<dbReference type="EMBL" id="AYSL01001680">
    <property type="protein sequence ID" value="KTF05610.1"/>
    <property type="molecule type" value="Genomic_DNA"/>
</dbReference>
<accession>A0A1B6NQA8</accession>
<comment type="caution">
    <text evidence="1">The sequence shown here is derived from an EMBL/GenBank/DDBJ whole genome shotgun (WGS) entry which is preliminary data.</text>
</comment>
<proteinExistence type="predicted"/>
<sequence length="275" mass="31008">MKILLATLVVLCAHVANTSWANELSNIDAFPFIERTSDQSAALYHSIVSGDLNQSEASTLSAIENILTDPNVQLPDMVVASLGLQFLSANIVNGTSPLLLEDISDLYEKAKANLKNDRLQRRNFLSCMLYGNKKVKYTLKALDTLVDANDEYFNQVQMRHFRDTDQPTRSLAAQMYGMVTRETIFMAKTHRAILNFHKRYPESVLDERIDVALLLRNLAVGYNQMRAQSLELSTKRLIKQLENEGVIPAASLTNRVYSYIEIEHLPWLAGASTRL</sequence>
<organism evidence="1">
    <name type="scientific">marine sediment metagenome</name>
    <dbReference type="NCBI Taxonomy" id="412755"/>
    <lineage>
        <taxon>unclassified sequences</taxon>
        <taxon>metagenomes</taxon>
        <taxon>ecological metagenomes</taxon>
    </lineage>
</organism>
<gene>
    <name evidence="1" type="ORF">MGSAQ_002894</name>
</gene>
<evidence type="ECO:0000313" key="1">
    <source>
        <dbReference type="EMBL" id="KTF05610.1"/>
    </source>
</evidence>
<protein>
    <submittedName>
        <fullName evidence="1">Secreted protein</fullName>
    </submittedName>
</protein>